<keyword evidence="3" id="KW-0732">Signal</keyword>
<keyword evidence="2" id="KW-1133">Transmembrane helix</keyword>
<proteinExistence type="predicted"/>
<dbReference type="AlphaFoldDB" id="J4GWR9"/>
<dbReference type="OrthoDB" id="4991875at2759"/>
<dbReference type="RefSeq" id="XP_012185458.1">
    <property type="nucleotide sequence ID" value="XM_012330068.1"/>
</dbReference>
<reference evidence="4 5" key="1">
    <citation type="journal article" date="2012" name="Appl. Environ. Microbiol.">
        <title>Short-read sequencing for genomic analysis of the brown rot fungus Fibroporia radiculosa.</title>
        <authorList>
            <person name="Tang J.D."/>
            <person name="Perkins A.D."/>
            <person name="Sonstegard T.S."/>
            <person name="Schroeder S.G."/>
            <person name="Burgess S.C."/>
            <person name="Diehl S.V."/>
        </authorList>
    </citation>
    <scope>NUCLEOTIDE SEQUENCE [LARGE SCALE GENOMIC DNA]</scope>
    <source>
        <strain evidence="4 5">TFFH 294</strain>
    </source>
</reference>
<dbReference type="InParanoid" id="J4GWR9"/>
<organism evidence="4 5">
    <name type="scientific">Fibroporia radiculosa</name>
    <dbReference type="NCBI Taxonomy" id="599839"/>
    <lineage>
        <taxon>Eukaryota</taxon>
        <taxon>Fungi</taxon>
        <taxon>Dikarya</taxon>
        <taxon>Basidiomycota</taxon>
        <taxon>Agaricomycotina</taxon>
        <taxon>Agaricomycetes</taxon>
        <taxon>Polyporales</taxon>
        <taxon>Fibroporiaceae</taxon>
        <taxon>Fibroporia</taxon>
    </lineage>
</organism>
<dbReference type="GeneID" id="24101075"/>
<keyword evidence="2" id="KW-0812">Transmembrane</keyword>
<dbReference type="STRING" id="599839.J4GWR9"/>
<feature type="transmembrane region" description="Helical" evidence="2">
    <location>
        <begin position="180"/>
        <end position="198"/>
    </location>
</feature>
<keyword evidence="5" id="KW-1185">Reference proteome</keyword>
<feature type="region of interest" description="Disordered" evidence="1">
    <location>
        <begin position="154"/>
        <end position="173"/>
    </location>
</feature>
<dbReference type="EMBL" id="HE797238">
    <property type="protein sequence ID" value="CCM06175.1"/>
    <property type="molecule type" value="Genomic_DNA"/>
</dbReference>
<evidence type="ECO:0000256" key="2">
    <source>
        <dbReference type="SAM" id="Phobius"/>
    </source>
</evidence>
<sequence length="199" mass="20371">MHSITSKILTTAVLFARYVTASSPYFDTSGYDVQTLGVGADGATTYIFSPDTSSTLLPAGEEFGFGGPATVVIGASTLGITYIATINSIAYMENCGITNGVGVCTDILEYGTPGAMFLTTTGFFTQTFSTSPVQGGAPTAVTTTSTGVSTGVTTSSAASSSASTTTTTTQNKTSDGVKSMFTPFSLMLWGSIFAFLMVL</sequence>
<evidence type="ECO:0000256" key="1">
    <source>
        <dbReference type="SAM" id="MobiDB-lite"/>
    </source>
</evidence>
<dbReference type="Proteomes" id="UP000006352">
    <property type="component" value="Unassembled WGS sequence"/>
</dbReference>
<name>J4GWR9_9APHY</name>
<feature type="compositionally biased region" description="Low complexity" evidence="1">
    <location>
        <begin position="154"/>
        <end position="169"/>
    </location>
</feature>
<keyword evidence="2" id="KW-0472">Membrane</keyword>
<protein>
    <submittedName>
        <fullName evidence="4">Uncharacterized protein</fullName>
    </submittedName>
</protein>
<dbReference type="HOGENOM" id="CLU_1390259_0_0_1"/>
<evidence type="ECO:0000313" key="5">
    <source>
        <dbReference type="Proteomes" id="UP000006352"/>
    </source>
</evidence>
<feature type="chain" id="PRO_5003778511" evidence="3">
    <location>
        <begin position="22"/>
        <end position="199"/>
    </location>
</feature>
<evidence type="ECO:0000313" key="4">
    <source>
        <dbReference type="EMBL" id="CCM06175.1"/>
    </source>
</evidence>
<evidence type="ECO:0000256" key="3">
    <source>
        <dbReference type="SAM" id="SignalP"/>
    </source>
</evidence>
<feature type="signal peptide" evidence="3">
    <location>
        <begin position="1"/>
        <end position="21"/>
    </location>
</feature>
<gene>
    <name evidence="4" type="ORF">FIBRA_08417</name>
</gene>
<accession>J4GWR9</accession>